<dbReference type="EMBL" id="WUBL01000001">
    <property type="protein sequence ID" value="KAF2973394.1"/>
    <property type="molecule type" value="Genomic_DNA"/>
</dbReference>
<keyword evidence="8" id="KW-1185">Reference proteome</keyword>
<feature type="region of interest" description="Disordered" evidence="5">
    <location>
        <begin position="423"/>
        <end position="491"/>
    </location>
</feature>
<feature type="compositionally biased region" description="Acidic residues" evidence="5">
    <location>
        <begin position="41"/>
        <end position="51"/>
    </location>
</feature>
<feature type="compositionally biased region" description="Acidic residues" evidence="5">
    <location>
        <begin position="132"/>
        <end position="146"/>
    </location>
</feature>
<comment type="subcellular location">
    <subcellularLocation>
        <location evidence="1">Nucleus</location>
    </subcellularLocation>
</comment>
<proteinExistence type="inferred from homology"/>
<dbReference type="GO" id="GO:0032040">
    <property type="term" value="C:small-subunit processome"/>
    <property type="evidence" value="ECO:0007669"/>
    <property type="project" value="TreeGrafter"/>
</dbReference>
<sequence>MGKKRKATVATKSSGPREYDPKDSKLGPISSYRDVMNDQDRFEEDDDEILFDEGPKTKRQKAEELLEDDDEEILGYSEDSDVDEDEAQHKQPRKSGKSGKGQDGDESDIEQKGNDEGNDDGYWGSSRKDYYDADQIETTVDAEEEEKEALRLQKKKLAKMSEADFFNEDEWLAGEVEDADQDEIVTEVLKEVEINPDMGPEERNQLLQARYPELPFLADELLQLQPQLVELQKEAEGQEPGSLAVVKYRVLGSLIATLAMYFGILTSPARDGDSVAKTLDPSELREHEVMSTLLECRNAWKKVEHMKVSKPIKPVDALPSPPEDKDIDMLDEDAMVPKQPKETNKAKRAKAKAERKAKAIEDSLADLDSLLAPKKATKKKTALKDTEEESNSDFGEEDYLDNKAAAEKAARKKSLRFYTSQIAQKANRRAAGGRDAGGDMDIPYRERLKDRRARLNAEAEKRGKNGSNIGADLGDGSDDDDHETAKAIRNEGNEEYYDMIAAASNKRKSEKVAKAEALATAGSTDRVVEVAKLGPDGRREITYAIKANKGLAPKRKKEVRNPRVKKKLAYESKVKKLKSQKAVYSGGPGKGGYAGEKSGLKTNLIKSVKLS</sequence>
<dbReference type="Pfam" id="PF09368">
    <property type="entry name" value="Sas10"/>
    <property type="match status" value="1"/>
</dbReference>
<evidence type="ECO:0000313" key="7">
    <source>
        <dbReference type="EMBL" id="KAF2973394.1"/>
    </source>
</evidence>
<name>A0A7C8N503_9PEZI</name>
<comment type="caution">
    <text evidence="7">The sequence shown here is derived from an EMBL/GenBank/DDBJ whole genome shotgun (WGS) entry which is preliminary data.</text>
</comment>
<evidence type="ECO:0000256" key="4">
    <source>
        <dbReference type="ARBA" id="ARBA00023242"/>
    </source>
</evidence>
<feature type="region of interest" description="Disordered" evidence="5">
    <location>
        <begin position="376"/>
        <end position="397"/>
    </location>
</feature>
<feature type="compositionally biased region" description="Acidic residues" evidence="5">
    <location>
        <begin position="386"/>
        <end position="397"/>
    </location>
</feature>
<feature type="compositionally biased region" description="Basic and acidic residues" evidence="5">
    <location>
        <begin position="15"/>
        <end position="25"/>
    </location>
</feature>
<dbReference type="PANTHER" id="PTHR13237:SF8">
    <property type="entry name" value="SOMETHING ABOUT SILENCING PROTEIN 10"/>
    <property type="match status" value="1"/>
</dbReference>
<keyword evidence="4" id="KW-0539">Nucleus</keyword>
<dbReference type="InParanoid" id="A0A7C8N503"/>
<accession>A0A7C8N503</accession>
<reference evidence="7 8" key="1">
    <citation type="submission" date="2019-12" db="EMBL/GenBank/DDBJ databases">
        <title>Draft genome sequence of the ascomycete Xylaria multiplex DSM 110363.</title>
        <authorList>
            <person name="Buettner E."/>
            <person name="Kellner H."/>
        </authorList>
    </citation>
    <scope>NUCLEOTIDE SEQUENCE [LARGE SCALE GENOMIC DNA]</scope>
    <source>
        <strain evidence="7 8">DSM 110363</strain>
    </source>
</reference>
<dbReference type="FunCoup" id="A0A7C8N503">
    <property type="interactions" value="345"/>
</dbReference>
<gene>
    <name evidence="7" type="ORF">GQX73_g148</name>
</gene>
<dbReference type="PANTHER" id="PTHR13237">
    <property type="entry name" value="SOMETHING ABOUT SILENCING PROTEIN 10-RELATED"/>
    <property type="match status" value="1"/>
</dbReference>
<feature type="domain" description="Sas10 C-terminal" evidence="6">
    <location>
        <begin position="536"/>
        <end position="610"/>
    </location>
</feature>
<dbReference type="Proteomes" id="UP000481858">
    <property type="component" value="Unassembled WGS sequence"/>
</dbReference>
<feature type="compositionally biased region" description="Acidic residues" evidence="5">
    <location>
        <begin position="65"/>
        <end position="86"/>
    </location>
</feature>
<evidence type="ECO:0000256" key="1">
    <source>
        <dbReference type="ARBA" id="ARBA00004123"/>
    </source>
</evidence>
<feature type="region of interest" description="Disordered" evidence="5">
    <location>
        <begin position="333"/>
        <end position="354"/>
    </location>
</feature>
<feature type="compositionally biased region" description="Basic and acidic residues" evidence="5">
    <location>
        <begin position="53"/>
        <end position="64"/>
    </location>
</feature>
<evidence type="ECO:0000259" key="6">
    <source>
        <dbReference type="Pfam" id="PF09368"/>
    </source>
</evidence>
<feature type="compositionally biased region" description="Basic and acidic residues" evidence="5">
    <location>
        <begin position="442"/>
        <end position="463"/>
    </location>
</feature>
<evidence type="ECO:0000256" key="5">
    <source>
        <dbReference type="SAM" id="MobiDB-lite"/>
    </source>
</evidence>
<dbReference type="AlphaFoldDB" id="A0A7C8N503"/>
<evidence type="ECO:0000256" key="3">
    <source>
        <dbReference type="ARBA" id="ARBA00022553"/>
    </source>
</evidence>
<comment type="similarity">
    <text evidence="2">Belongs to the SAS10 family.</text>
</comment>
<dbReference type="Pfam" id="PF04000">
    <property type="entry name" value="Sas10_Utp3"/>
    <property type="match status" value="1"/>
</dbReference>
<evidence type="ECO:0000313" key="8">
    <source>
        <dbReference type="Proteomes" id="UP000481858"/>
    </source>
</evidence>
<feature type="compositionally biased region" description="Basic and acidic residues" evidence="5">
    <location>
        <begin position="339"/>
        <end position="354"/>
    </location>
</feature>
<evidence type="ECO:0000256" key="2">
    <source>
        <dbReference type="ARBA" id="ARBA00010979"/>
    </source>
</evidence>
<dbReference type="OrthoDB" id="1924577at2759"/>
<protein>
    <recommendedName>
        <fullName evidence="6">Sas10 C-terminal domain-containing protein</fullName>
    </recommendedName>
</protein>
<feature type="region of interest" description="Disordered" evidence="5">
    <location>
        <begin position="1"/>
        <end position="146"/>
    </location>
</feature>
<keyword evidence="3" id="KW-0597">Phosphoprotein</keyword>
<dbReference type="InterPro" id="IPR007146">
    <property type="entry name" value="Sas10/Utp3/C1D"/>
</dbReference>
<organism evidence="7 8">
    <name type="scientific">Xylaria multiplex</name>
    <dbReference type="NCBI Taxonomy" id="323545"/>
    <lineage>
        <taxon>Eukaryota</taxon>
        <taxon>Fungi</taxon>
        <taxon>Dikarya</taxon>
        <taxon>Ascomycota</taxon>
        <taxon>Pezizomycotina</taxon>
        <taxon>Sordariomycetes</taxon>
        <taxon>Xylariomycetidae</taxon>
        <taxon>Xylariales</taxon>
        <taxon>Xylariaceae</taxon>
        <taxon>Xylaria</taxon>
    </lineage>
</organism>
<dbReference type="InterPro" id="IPR018972">
    <property type="entry name" value="Sas10_C_dom"/>
</dbReference>
<dbReference type="GO" id="GO:0000462">
    <property type="term" value="P:maturation of SSU-rRNA from tricistronic rRNA transcript (SSU-rRNA, 5.8S rRNA, LSU-rRNA)"/>
    <property type="evidence" value="ECO:0007669"/>
    <property type="project" value="TreeGrafter"/>
</dbReference>